<keyword evidence="1" id="KW-0812">Transmembrane</keyword>
<dbReference type="EMBL" id="JX992846">
    <property type="protein sequence ID" value="AGK90262.1"/>
    <property type="molecule type" value="Genomic_DNA"/>
</dbReference>
<feature type="transmembrane region" description="Helical" evidence="1">
    <location>
        <begin position="20"/>
        <end position="45"/>
    </location>
</feature>
<keyword evidence="1" id="KW-0472">Membrane</keyword>
<evidence type="ECO:0000313" key="3">
    <source>
        <dbReference type="Proteomes" id="UP000103938"/>
    </source>
</evidence>
<protein>
    <submittedName>
        <fullName evidence="2">SAT</fullName>
    </submittedName>
</protein>
<name>R4JPL4_PPV</name>
<proteinExistence type="predicted"/>
<accession>R4JPL4</accession>
<dbReference type="Proteomes" id="UP000103938">
    <property type="component" value="Genome"/>
</dbReference>
<reference evidence="2 3" key="1">
    <citation type="submission" date="2012-10" db="EMBL/GenBank/DDBJ databases">
        <title>Genome sequence of a Porcine parvovirus strain HN-2011 isolated from Central China.</title>
        <authorList>
            <person name="Wu R."/>
            <person name="Chang S."/>
            <person name="Bai C."/>
            <person name="Sun J."/>
            <person name="Zhang X."/>
        </authorList>
    </citation>
    <scope>NUCLEOTIDE SEQUENCE [LARGE SCALE GENOMIC DNA]</scope>
    <source>
        <strain evidence="2">HN-2011</strain>
    </source>
</reference>
<organism evidence="2 3">
    <name type="scientific">Porcine parvovirus</name>
    <name type="common">PPV</name>
    <dbReference type="NCBI Taxonomy" id="10796"/>
    <lineage>
        <taxon>Viruses</taxon>
        <taxon>Monodnaviria</taxon>
        <taxon>Shotokuvirae</taxon>
        <taxon>Cossaviricota</taxon>
        <taxon>Quintoviricetes</taxon>
        <taxon>Piccovirales</taxon>
        <taxon>Parvoviridae</taxon>
        <taxon>Parvovirinae</taxon>
        <taxon>Protoparvovirus</taxon>
        <taxon>Protoparvovirus ungulate1</taxon>
    </lineage>
</organism>
<sequence>MWNNTTLLMQALNCLQQEMNLGVGAAVAGVGVLGGLVCLQVVSIIKQNFNTWGRAWLESLHTHQDSYI</sequence>
<gene>
    <name evidence="2" type="primary">SAT</name>
</gene>
<keyword evidence="1" id="KW-1133">Transmembrane helix</keyword>
<evidence type="ECO:0000256" key="1">
    <source>
        <dbReference type="SAM" id="Phobius"/>
    </source>
</evidence>
<evidence type="ECO:0000313" key="2">
    <source>
        <dbReference type="EMBL" id="AGK90262.1"/>
    </source>
</evidence>